<comment type="caution">
    <text evidence="2">The sequence shown here is derived from an EMBL/GenBank/DDBJ whole genome shotgun (WGS) entry which is preliminary data.</text>
</comment>
<feature type="transmembrane region" description="Helical" evidence="1">
    <location>
        <begin position="277"/>
        <end position="296"/>
    </location>
</feature>
<evidence type="ECO:0000256" key="1">
    <source>
        <dbReference type="SAM" id="Phobius"/>
    </source>
</evidence>
<proteinExistence type="predicted"/>
<organism evidence="2 3">
    <name type="scientific">Imhoffiella purpurea</name>
    <dbReference type="NCBI Taxonomy" id="1249627"/>
    <lineage>
        <taxon>Bacteria</taxon>
        <taxon>Pseudomonadati</taxon>
        <taxon>Pseudomonadota</taxon>
        <taxon>Gammaproteobacteria</taxon>
        <taxon>Chromatiales</taxon>
        <taxon>Chromatiaceae</taxon>
        <taxon>Imhoffiella</taxon>
    </lineage>
</organism>
<dbReference type="InterPro" id="IPR005230">
    <property type="entry name" value="TraB_bac"/>
</dbReference>
<feature type="transmembrane region" description="Helical" evidence="1">
    <location>
        <begin position="341"/>
        <end position="359"/>
    </location>
</feature>
<evidence type="ECO:0000313" key="3">
    <source>
        <dbReference type="Proteomes" id="UP000019460"/>
    </source>
</evidence>
<dbReference type="NCBIfam" id="TIGR00261">
    <property type="entry name" value="traB"/>
    <property type="match status" value="1"/>
</dbReference>
<dbReference type="PANTHER" id="PTHR21530:SF7">
    <property type="entry name" value="TRAB DOMAIN-CONTAINING PROTEIN"/>
    <property type="match status" value="1"/>
</dbReference>
<dbReference type="InterPro" id="IPR002816">
    <property type="entry name" value="TraB/PrgY/GumN_fam"/>
</dbReference>
<dbReference type="EMBL" id="AONC01000056">
    <property type="protein sequence ID" value="EXJ13828.1"/>
    <property type="molecule type" value="Genomic_DNA"/>
</dbReference>
<accession>W9V2Y4</accession>
<keyword evidence="1" id="KW-0812">Transmembrane</keyword>
<dbReference type="eggNOG" id="COG1916">
    <property type="taxonomic scope" value="Bacteria"/>
</dbReference>
<gene>
    <name evidence="2" type="ORF">D779_3271</name>
</gene>
<dbReference type="AlphaFoldDB" id="W9V2Y4"/>
<dbReference type="PANTHER" id="PTHR21530">
    <property type="entry name" value="PHEROMONE SHUTDOWN PROTEIN"/>
    <property type="match status" value="1"/>
</dbReference>
<dbReference type="Pfam" id="PF01963">
    <property type="entry name" value="TraB_PrgY_gumN"/>
    <property type="match status" value="1"/>
</dbReference>
<protein>
    <submittedName>
        <fullName evidence="2">Pheromone shutdown protein</fullName>
    </submittedName>
</protein>
<dbReference type="CDD" id="cd14726">
    <property type="entry name" value="TraB_PrgY-like"/>
    <property type="match status" value="1"/>
</dbReference>
<keyword evidence="3" id="KW-1185">Reference proteome</keyword>
<sequence>MPPFVLLSLEQGIPIDRISMAEPIEPRREIVLDDLHLTILGTAHVSRASADEVGKLIQTGDFDAIAVELCRSRFNALMDPKSLSQMDLFSVIRQNRVYMVVANLALSAYQQRLADQFGIEPGSEQRMALRLAKERDLPVMLIDREIGITLKRISASLGWWKRYSLFAGLVGAMLTSEEVTEEEVERLKDGDVLETTFAEFAADRRDLYEPLIEERDRYMAAKLRREAARTGARRVLAVVGVGHLKGVGRYLEAERSDPAAVLERLEEIPPSSRWPQALAWGLLILILAGFAYGFVIGPSFGLELLTSWALITGGLSALGTLLAAGHPLTIVSAFLAAPLTTLNPTLGAGMVTGAVELYLRKPSVGDFSRLRADVATWSGWWRNRISRVFLVFLLSTLGAAIGTYVAGFHVVGQLLNSA</sequence>
<dbReference type="Proteomes" id="UP000019460">
    <property type="component" value="Unassembled WGS sequence"/>
</dbReference>
<dbReference type="InterPro" id="IPR046345">
    <property type="entry name" value="TraB_PrgY-like"/>
</dbReference>
<feature type="transmembrane region" description="Helical" evidence="1">
    <location>
        <begin position="308"/>
        <end position="335"/>
    </location>
</feature>
<keyword evidence="1" id="KW-1133">Transmembrane helix</keyword>
<dbReference type="STRING" id="1249627.D779_3271"/>
<name>W9V2Y4_9GAMM</name>
<dbReference type="PATRIC" id="fig|1249627.3.peg.3423"/>
<feature type="transmembrane region" description="Helical" evidence="1">
    <location>
        <begin position="388"/>
        <end position="411"/>
    </location>
</feature>
<reference evidence="2 3" key="1">
    <citation type="submission" date="2012-11" db="EMBL/GenBank/DDBJ databases">
        <title>Genome assembly of Thiorhodococcus sp. AK35.</title>
        <authorList>
            <person name="Nupur N."/>
            <person name="Khatri I."/>
            <person name="Subramanian S."/>
            <person name="Pinnaka A."/>
        </authorList>
    </citation>
    <scope>NUCLEOTIDE SEQUENCE [LARGE SCALE GENOMIC DNA]</scope>
    <source>
        <strain evidence="2 3">AK35</strain>
    </source>
</reference>
<keyword evidence="1" id="KW-0472">Membrane</keyword>
<evidence type="ECO:0000313" key="2">
    <source>
        <dbReference type="EMBL" id="EXJ13828.1"/>
    </source>
</evidence>